<evidence type="ECO:0000313" key="11">
    <source>
        <dbReference type="Proteomes" id="UP000317318"/>
    </source>
</evidence>
<feature type="transmembrane region" description="Helical" evidence="9">
    <location>
        <begin position="245"/>
        <end position="271"/>
    </location>
</feature>
<comment type="similarity">
    <text evidence="2 8">Belongs to the ABC-3 integral membrane protein family.</text>
</comment>
<evidence type="ECO:0000256" key="8">
    <source>
        <dbReference type="RuleBase" id="RU003943"/>
    </source>
</evidence>
<dbReference type="GO" id="GO:0055085">
    <property type="term" value="P:transmembrane transport"/>
    <property type="evidence" value="ECO:0007669"/>
    <property type="project" value="InterPro"/>
</dbReference>
<keyword evidence="4" id="KW-1003">Cell membrane</keyword>
<proteinExistence type="inferred from homology"/>
<evidence type="ECO:0000256" key="5">
    <source>
        <dbReference type="ARBA" id="ARBA00022692"/>
    </source>
</evidence>
<dbReference type="InterPro" id="IPR001626">
    <property type="entry name" value="ABC_TroCD"/>
</dbReference>
<dbReference type="PANTHER" id="PTHR30477:SF8">
    <property type="entry name" value="METAL TRANSPORT SYSTEM MEMBRANE PROTEIN CT_070-RELATED"/>
    <property type="match status" value="1"/>
</dbReference>
<dbReference type="OrthoDB" id="9788905at2"/>
<dbReference type="Gene3D" id="1.10.3470.10">
    <property type="entry name" value="ABC transporter involved in vitamin B12 uptake, BtuC"/>
    <property type="match status" value="1"/>
</dbReference>
<evidence type="ECO:0000256" key="9">
    <source>
        <dbReference type="SAM" id="Phobius"/>
    </source>
</evidence>
<keyword evidence="11" id="KW-1185">Reference proteome</keyword>
<protein>
    <submittedName>
        <fullName evidence="10">Manganese transport system membrane protein MntB</fullName>
    </submittedName>
</protein>
<dbReference type="Pfam" id="PF00950">
    <property type="entry name" value="ABC-3"/>
    <property type="match status" value="1"/>
</dbReference>
<evidence type="ECO:0000313" key="10">
    <source>
        <dbReference type="EMBL" id="QDT36965.1"/>
    </source>
</evidence>
<dbReference type="InterPro" id="IPR037294">
    <property type="entry name" value="ABC_BtuC-like"/>
</dbReference>
<keyword evidence="7 9" id="KW-0472">Membrane</keyword>
<evidence type="ECO:0000256" key="1">
    <source>
        <dbReference type="ARBA" id="ARBA00004651"/>
    </source>
</evidence>
<evidence type="ECO:0000256" key="4">
    <source>
        <dbReference type="ARBA" id="ARBA00022475"/>
    </source>
</evidence>
<gene>
    <name evidence="10" type="primary">mntB_1</name>
    <name evidence="10" type="ORF">Pan189_13290</name>
</gene>
<dbReference type="Proteomes" id="UP000317318">
    <property type="component" value="Chromosome"/>
</dbReference>
<dbReference type="SUPFAM" id="SSF81345">
    <property type="entry name" value="ABC transporter involved in vitamin B12 uptake, BtuC"/>
    <property type="match status" value="1"/>
</dbReference>
<evidence type="ECO:0000256" key="2">
    <source>
        <dbReference type="ARBA" id="ARBA00008034"/>
    </source>
</evidence>
<dbReference type="PANTHER" id="PTHR30477">
    <property type="entry name" value="ABC-TRANSPORTER METAL-BINDING PROTEIN"/>
    <property type="match status" value="1"/>
</dbReference>
<comment type="subcellular location">
    <subcellularLocation>
        <location evidence="1 8">Cell membrane</location>
        <topology evidence="1 8">Multi-pass membrane protein</topology>
    </subcellularLocation>
</comment>
<dbReference type="RefSeq" id="WP_145363121.1">
    <property type="nucleotide sequence ID" value="NZ_CP036268.1"/>
</dbReference>
<sequence length="340" mass="35687">MTWLALDTSMTLITALAGMACAVPGVFLVLRRQSLMGDALSHTALLGVVGAYWLTARIFAAGWIDSAQWETVLPIALTIGAAVVGVATAVLTEWVSRAGGVEESAGLGVIFTTAFALGLLLLVLMDDQRVHIDPDHVLFGQVETAALHVLPGTGTPRAVIWGGTLLLINSLLVCLAYKELRFAAFDAQAAAAAGLNVRLIYYGLMLMTSVTLVAVFEAVGSILAIAMLIVPAVTARFLTSRLSRLIMIAVAIAAASAVIGHACSIYCVPWLARLIGLDGVREANTAGMTAVVAGAAFTAAFLFGPEGGTLRNLWSSRRRFEPQNAEDPNAILAQQSAEIK</sequence>
<keyword evidence="5 8" id="KW-0812">Transmembrane</keyword>
<keyword evidence="6 9" id="KW-1133">Transmembrane helix</keyword>
<dbReference type="GO" id="GO:0010043">
    <property type="term" value="P:response to zinc ion"/>
    <property type="evidence" value="ECO:0007669"/>
    <property type="project" value="TreeGrafter"/>
</dbReference>
<name>A0A517QZ91_9PLAN</name>
<evidence type="ECO:0000256" key="3">
    <source>
        <dbReference type="ARBA" id="ARBA00022448"/>
    </source>
</evidence>
<reference evidence="10 11" key="1">
    <citation type="submission" date="2019-02" db="EMBL/GenBank/DDBJ databases">
        <title>Deep-cultivation of Planctomycetes and their phenomic and genomic characterization uncovers novel biology.</title>
        <authorList>
            <person name="Wiegand S."/>
            <person name="Jogler M."/>
            <person name="Boedeker C."/>
            <person name="Pinto D."/>
            <person name="Vollmers J."/>
            <person name="Rivas-Marin E."/>
            <person name="Kohn T."/>
            <person name="Peeters S.H."/>
            <person name="Heuer A."/>
            <person name="Rast P."/>
            <person name="Oberbeckmann S."/>
            <person name="Bunk B."/>
            <person name="Jeske O."/>
            <person name="Meyerdierks A."/>
            <person name="Storesund J.E."/>
            <person name="Kallscheuer N."/>
            <person name="Luecker S."/>
            <person name="Lage O.M."/>
            <person name="Pohl T."/>
            <person name="Merkel B.J."/>
            <person name="Hornburger P."/>
            <person name="Mueller R.-W."/>
            <person name="Bruemmer F."/>
            <person name="Labrenz M."/>
            <person name="Spormann A.M."/>
            <person name="Op den Camp H."/>
            <person name="Overmann J."/>
            <person name="Amann R."/>
            <person name="Jetten M.S.M."/>
            <person name="Mascher T."/>
            <person name="Medema M.H."/>
            <person name="Devos D.P."/>
            <person name="Kaster A.-K."/>
            <person name="Ovreas L."/>
            <person name="Rohde M."/>
            <person name="Galperin M.Y."/>
            <person name="Jogler C."/>
        </authorList>
    </citation>
    <scope>NUCLEOTIDE SEQUENCE [LARGE SCALE GENOMIC DNA]</scope>
    <source>
        <strain evidence="10 11">Pan189</strain>
    </source>
</reference>
<feature type="transmembrane region" description="Helical" evidence="9">
    <location>
        <begin position="72"/>
        <end position="92"/>
    </location>
</feature>
<evidence type="ECO:0000256" key="7">
    <source>
        <dbReference type="ARBA" id="ARBA00023136"/>
    </source>
</evidence>
<keyword evidence="3 8" id="KW-0813">Transport</keyword>
<feature type="transmembrane region" description="Helical" evidence="9">
    <location>
        <begin position="12"/>
        <end position="30"/>
    </location>
</feature>
<dbReference type="GO" id="GO:0043190">
    <property type="term" value="C:ATP-binding cassette (ABC) transporter complex"/>
    <property type="evidence" value="ECO:0007669"/>
    <property type="project" value="InterPro"/>
</dbReference>
<dbReference type="EMBL" id="CP036268">
    <property type="protein sequence ID" value="QDT36965.1"/>
    <property type="molecule type" value="Genomic_DNA"/>
</dbReference>
<feature type="transmembrane region" description="Helical" evidence="9">
    <location>
        <begin position="158"/>
        <end position="177"/>
    </location>
</feature>
<feature type="transmembrane region" description="Helical" evidence="9">
    <location>
        <begin position="104"/>
        <end position="125"/>
    </location>
</feature>
<dbReference type="KEGG" id="svp:Pan189_13290"/>
<evidence type="ECO:0000256" key="6">
    <source>
        <dbReference type="ARBA" id="ARBA00022989"/>
    </source>
</evidence>
<accession>A0A517QZ91</accession>
<feature type="transmembrane region" description="Helical" evidence="9">
    <location>
        <begin position="42"/>
        <end position="60"/>
    </location>
</feature>
<feature type="transmembrane region" description="Helical" evidence="9">
    <location>
        <begin position="283"/>
        <end position="303"/>
    </location>
</feature>
<dbReference type="AlphaFoldDB" id="A0A517QZ91"/>
<organism evidence="10 11">
    <name type="scientific">Stratiformator vulcanicus</name>
    <dbReference type="NCBI Taxonomy" id="2527980"/>
    <lineage>
        <taxon>Bacteria</taxon>
        <taxon>Pseudomonadati</taxon>
        <taxon>Planctomycetota</taxon>
        <taxon>Planctomycetia</taxon>
        <taxon>Planctomycetales</taxon>
        <taxon>Planctomycetaceae</taxon>
        <taxon>Stratiformator</taxon>
    </lineage>
</organism>
<feature type="transmembrane region" description="Helical" evidence="9">
    <location>
        <begin position="210"/>
        <end position="233"/>
    </location>
</feature>